<name>W5IJM4_SCAIO</name>
<dbReference type="Gene3D" id="1.20.1560.10">
    <property type="entry name" value="ABC transporter type 1, transmembrane domain"/>
    <property type="match status" value="1"/>
</dbReference>
<dbReference type="PROSITE" id="PS50893">
    <property type="entry name" value="ABC_TRANSPORTER_2"/>
    <property type="match status" value="1"/>
</dbReference>
<dbReference type="InterPro" id="IPR027417">
    <property type="entry name" value="P-loop_NTPase"/>
</dbReference>
<dbReference type="GO" id="GO:0005886">
    <property type="term" value="C:plasma membrane"/>
    <property type="evidence" value="ECO:0007669"/>
    <property type="project" value="UniProtKB-SubCell"/>
</dbReference>
<dbReference type="HOGENOM" id="CLU_000604_84_3_11"/>
<dbReference type="GO" id="GO:0016887">
    <property type="term" value="F:ATP hydrolysis activity"/>
    <property type="evidence" value="ECO:0007669"/>
    <property type="project" value="InterPro"/>
</dbReference>
<keyword evidence="4" id="KW-0547">Nucleotide-binding</keyword>
<dbReference type="PROSITE" id="PS00211">
    <property type="entry name" value="ABC_TRANSPORTER_1"/>
    <property type="match status" value="1"/>
</dbReference>
<dbReference type="CDD" id="cd18547">
    <property type="entry name" value="ABC_6TM_Tm288_like"/>
    <property type="match status" value="1"/>
</dbReference>
<dbReference type="Proteomes" id="UP000005777">
    <property type="component" value="Unassembled WGS sequence"/>
</dbReference>
<feature type="transmembrane region" description="Helical" evidence="11">
    <location>
        <begin position="30"/>
        <end position="49"/>
    </location>
</feature>
<feature type="domain" description="ABC transporter" evidence="12">
    <location>
        <begin position="400"/>
        <end position="637"/>
    </location>
</feature>
<evidence type="ECO:0000256" key="11">
    <source>
        <dbReference type="SAM" id="Phobius"/>
    </source>
</evidence>
<comment type="similarity">
    <text evidence="9">Belongs to the ABC transporter superfamily. Lipid exporter (TC 3.A.1.106) family.</text>
</comment>
<evidence type="ECO:0000256" key="6">
    <source>
        <dbReference type="ARBA" id="ARBA00022989"/>
    </source>
</evidence>
<evidence type="ECO:0000256" key="9">
    <source>
        <dbReference type="ARBA" id="ARBA00061644"/>
    </source>
</evidence>
<dbReference type="InterPro" id="IPR003593">
    <property type="entry name" value="AAA+_ATPase"/>
</dbReference>
<dbReference type="Pfam" id="PF00664">
    <property type="entry name" value="ABC_membrane"/>
    <property type="match status" value="1"/>
</dbReference>
<evidence type="ECO:0000256" key="1">
    <source>
        <dbReference type="ARBA" id="ARBA00004651"/>
    </source>
</evidence>
<evidence type="ECO:0000256" key="7">
    <source>
        <dbReference type="ARBA" id="ARBA00023136"/>
    </source>
</evidence>
<dbReference type="EMBL" id="ADCX01000004">
    <property type="protein sequence ID" value="EFG27096.1"/>
    <property type="molecule type" value="Genomic_DNA"/>
</dbReference>
<evidence type="ECO:0000256" key="10">
    <source>
        <dbReference type="ARBA" id="ARBA00071747"/>
    </source>
</evidence>
<dbReference type="InterPro" id="IPR036640">
    <property type="entry name" value="ABC1_TM_sf"/>
</dbReference>
<dbReference type="eggNOG" id="COG1132">
    <property type="taxonomic scope" value="Bacteria"/>
</dbReference>
<evidence type="ECO:0000313" key="14">
    <source>
        <dbReference type="EMBL" id="EFG27096.1"/>
    </source>
</evidence>
<dbReference type="Pfam" id="PF00005">
    <property type="entry name" value="ABC_tran"/>
    <property type="match status" value="1"/>
</dbReference>
<feature type="transmembrane region" description="Helical" evidence="11">
    <location>
        <begin position="308"/>
        <end position="326"/>
    </location>
</feature>
<dbReference type="GO" id="GO:0005524">
    <property type="term" value="F:ATP binding"/>
    <property type="evidence" value="ECO:0007669"/>
    <property type="project" value="UniProtKB-KW"/>
</dbReference>
<evidence type="ECO:0000256" key="5">
    <source>
        <dbReference type="ARBA" id="ARBA00022840"/>
    </source>
</evidence>
<dbReference type="InterPro" id="IPR003439">
    <property type="entry name" value="ABC_transporter-like_ATP-bd"/>
</dbReference>
<dbReference type="InterPro" id="IPR017871">
    <property type="entry name" value="ABC_transporter-like_CS"/>
</dbReference>
<evidence type="ECO:0000256" key="4">
    <source>
        <dbReference type="ARBA" id="ARBA00022741"/>
    </source>
</evidence>
<dbReference type="Gene3D" id="3.40.50.300">
    <property type="entry name" value="P-loop containing nucleotide triphosphate hydrolases"/>
    <property type="match status" value="1"/>
</dbReference>
<dbReference type="InterPro" id="IPR039421">
    <property type="entry name" value="Type_1_exporter"/>
</dbReference>
<evidence type="ECO:0000259" key="12">
    <source>
        <dbReference type="PROSITE" id="PS50893"/>
    </source>
</evidence>
<dbReference type="InterPro" id="IPR011527">
    <property type="entry name" value="ABC1_TM_dom"/>
</dbReference>
<comment type="subcellular location">
    <subcellularLocation>
        <location evidence="1">Cell membrane</location>
        <topology evidence="1">Multi-pass membrane protein</topology>
    </subcellularLocation>
</comment>
<evidence type="ECO:0000313" key="15">
    <source>
        <dbReference type="Proteomes" id="UP000005777"/>
    </source>
</evidence>
<dbReference type="SUPFAM" id="SSF52540">
    <property type="entry name" value="P-loop containing nucleoside triphosphate hydrolases"/>
    <property type="match status" value="1"/>
</dbReference>
<proteinExistence type="inferred from homology"/>
<dbReference type="SMART" id="SM00382">
    <property type="entry name" value="AAA"/>
    <property type="match status" value="1"/>
</dbReference>
<keyword evidence="15" id="KW-1185">Reference proteome</keyword>
<accession>W5IJM4</accession>
<feature type="transmembrane region" description="Helical" evidence="11">
    <location>
        <begin position="220"/>
        <end position="240"/>
    </location>
</feature>
<dbReference type="GO" id="GO:0015421">
    <property type="term" value="F:ABC-type oligopeptide transporter activity"/>
    <property type="evidence" value="ECO:0007669"/>
    <property type="project" value="TreeGrafter"/>
</dbReference>
<protein>
    <recommendedName>
        <fullName evidence="10">Fatty acid ABC transporter ATP-binding/permease protein</fullName>
    </recommendedName>
</protein>
<keyword evidence="6 11" id="KW-1133">Transmembrane helix</keyword>
<dbReference type="FunFam" id="3.40.50.300:FF:000287">
    <property type="entry name" value="Multidrug ABC transporter ATP-binding protein"/>
    <property type="match status" value="1"/>
</dbReference>
<feature type="domain" description="ABC transmembrane type-1" evidence="13">
    <location>
        <begin position="33"/>
        <end position="361"/>
    </location>
</feature>
<dbReference type="PROSITE" id="PS50929">
    <property type="entry name" value="ABC_TM1F"/>
    <property type="match status" value="1"/>
</dbReference>
<keyword evidence="5" id="KW-0067">ATP-binding</keyword>
<evidence type="ECO:0000259" key="13">
    <source>
        <dbReference type="PROSITE" id="PS50929"/>
    </source>
</evidence>
<comment type="caution">
    <text evidence="14">The sequence shown here is derived from an EMBL/GenBank/DDBJ whole genome shotgun (WGS) entry which is preliminary data.</text>
</comment>
<gene>
    <name evidence="14" type="ORF">HMPREF9020_00731</name>
</gene>
<reference evidence="14 15" key="1">
    <citation type="submission" date="2012-01" db="EMBL/GenBank/DDBJ databases">
        <title>The Genome Sequence of Scardovia inopinata F0304.</title>
        <authorList>
            <consortium name="The Broad Institute Genome Sequencing Platform"/>
            <person name="Earl A."/>
            <person name="Ward D."/>
            <person name="Feldgarden M."/>
            <person name="Gevers D."/>
            <person name="Izard J."/>
            <person name="Baranova O.V."/>
            <person name="Blanton J.M."/>
            <person name="Tanner A.C."/>
            <person name="Dewhirst F.E."/>
            <person name="Young S.K."/>
            <person name="Zeng Q."/>
            <person name="Gargeya S."/>
            <person name="Fitzgerald M."/>
            <person name="Haas B."/>
            <person name="Abouelleil A."/>
            <person name="Alvarado L."/>
            <person name="Arachchi H.M."/>
            <person name="Berlin A."/>
            <person name="Chapman S.B."/>
            <person name="Gearin G."/>
            <person name="Goldberg J."/>
            <person name="Griggs A."/>
            <person name="Gujja S."/>
            <person name="Hansen M."/>
            <person name="Heiman D."/>
            <person name="Howarth C."/>
            <person name="Larimer J."/>
            <person name="Lui A."/>
            <person name="MacDonald P.J."/>
            <person name="McCowen C."/>
            <person name="Montmayeur A."/>
            <person name="Murphy C."/>
            <person name="Neiman D."/>
            <person name="Pearson M."/>
            <person name="Priest M."/>
            <person name="Roberts A."/>
            <person name="Saif S."/>
            <person name="Shea T."/>
            <person name="Sisk P."/>
            <person name="Stolte C."/>
            <person name="Sykes S."/>
            <person name="Wortman J."/>
            <person name="Nusbaum C."/>
            <person name="Birren B."/>
        </authorList>
    </citation>
    <scope>NUCLEOTIDE SEQUENCE [LARGE SCALE GENOMIC DNA]</scope>
    <source>
        <strain evidence="14 15">F0304</strain>
    </source>
</reference>
<comment type="function">
    <text evidence="8">ABC transporter involved in fatty acid import. Transmembrane domains (TMD) form a pore in the membrane and the ATP-binding domain (NBD) is responsible for energy generation.</text>
</comment>
<dbReference type="SUPFAM" id="SSF90123">
    <property type="entry name" value="ABC transporter transmembrane region"/>
    <property type="match status" value="1"/>
</dbReference>
<organism evidence="14 15">
    <name type="scientific">Scardovia inopinata F0304</name>
    <dbReference type="NCBI Taxonomy" id="641146"/>
    <lineage>
        <taxon>Bacteria</taxon>
        <taxon>Bacillati</taxon>
        <taxon>Actinomycetota</taxon>
        <taxon>Actinomycetes</taxon>
        <taxon>Bifidobacteriales</taxon>
        <taxon>Bifidobacteriaceae</taxon>
        <taxon>Scardovia</taxon>
    </lineage>
</organism>
<dbReference type="RefSeq" id="WP_006293095.1">
    <property type="nucleotide sequence ID" value="NZ_GG770225.1"/>
</dbReference>
<dbReference type="AlphaFoldDB" id="W5IJM4"/>
<feature type="transmembrane region" description="Helical" evidence="11">
    <location>
        <begin position="193"/>
        <end position="214"/>
    </location>
</feature>
<evidence type="ECO:0000256" key="2">
    <source>
        <dbReference type="ARBA" id="ARBA00022448"/>
    </source>
</evidence>
<sequence length="645" mass="71401">MSHQQSSPQITGSRRHTLSRLIRYLLADKVRFIGMILAGIVGVGLIVYAPKVLAKATNLLFTGVLDVLLTRMGVPQGMSTGQIQKLLQSRGQGKFASLISQYDIHVGQGIDWTALAWVLAGVVGIYLLSILFRLVQNFLMTRVVADSVYVMRRQIETKINSLPLRYFDRVPRGEVMSRTTNDMDNISGSLQQILGEFFFSSFQFIGTVIMMLSVSPLLTVIALAVVPFLLATVAVILRITQPQFVIQWQKTGQVNSHVEEMFSGHMVVRAYGQQEKAKEEFEEYNKGLYESSFKATFVSGLMNPATGFFGNLSFVLVVIFGGIRVINGNLSLGDLQAFSQYSRQISQPLGQIASMASMLQSALASTSRIFEFLDEEEAEKEDPSTPSLIERTGGPIQGHVRFDNVSFSYDPRNPLIGNLSLEALPGQTVAIVGPTGAGKTTLVNLLMRFYEVDQGEITIDGIKTREITRQNLRSHFGMVLQDTWLFDGTIRDNLFYGVHDPSLRTDDRLLEAARATHVDEFVRKLPQGYETVLTEDSSELSLGERQLLTICRALLSNPDILILDEATSSVDTRTEVKVQNAMSALRVGRTSFVIAHRLSTIRDADLILVVNHGSIIEQGNHEQLLAAGGAYAALYNSQFTQGQEE</sequence>
<keyword evidence="3 11" id="KW-0812">Transmembrane</keyword>
<keyword evidence="7 11" id="KW-0472">Membrane</keyword>
<feature type="transmembrane region" description="Helical" evidence="11">
    <location>
        <begin position="114"/>
        <end position="135"/>
    </location>
</feature>
<dbReference type="CDD" id="cd03254">
    <property type="entry name" value="ABCC_Glucan_exporter_like"/>
    <property type="match status" value="1"/>
</dbReference>
<evidence type="ECO:0000256" key="8">
    <source>
        <dbReference type="ARBA" id="ARBA00055053"/>
    </source>
</evidence>
<evidence type="ECO:0000256" key="3">
    <source>
        <dbReference type="ARBA" id="ARBA00022692"/>
    </source>
</evidence>
<keyword evidence="2" id="KW-0813">Transport</keyword>
<dbReference type="PANTHER" id="PTHR43394">
    <property type="entry name" value="ATP-DEPENDENT PERMEASE MDL1, MITOCHONDRIAL"/>
    <property type="match status" value="1"/>
</dbReference>
<dbReference type="PANTHER" id="PTHR43394:SF1">
    <property type="entry name" value="ATP-BINDING CASSETTE SUB-FAMILY B MEMBER 10, MITOCHONDRIAL"/>
    <property type="match status" value="1"/>
</dbReference>